<organism evidence="2">
    <name type="scientific">Arundo donax</name>
    <name type="common">Giant reed</name>
    <name type="synonym">Donax arundinaceus</name>
    <dbReference type="NCBI Taxonomy" id="35708"/>
    <lineage>
        <taxon>Eukaryota</taxon>
        <taxon>Viridiplantae</taxon>
        <taxon>Streptophyta</taxon>
        <taxon>Embryophyta</taxon>
        <taxon>Tracheophyta</taxon>
        <taxon>Spermatophyta</taxon>
        <taxon>Magnoliopsida</taxon>
        <taxon>Liliopsida</taxon>
        <taxon>Poales</taxon>
        <taxon>Poaceae</taxon>
        <taxon>PACMAD clade</taxon>
        <taxon>Arundinoideae</taxon>
        <taxon>Arundineae</taxon>
        <taxon>Arundo</taxon>
    </lineage>
</organism>
<evidence type="ECO:0000256" key="1">
    <source>
        <dbReference type="SAM" id="MobiDB-lite"/>
    </source>
</evidence>
<evidence type="ECO:0000313" key="2">
    <source>
        <dbReference type="EMBL" id="JAE37342.1"/>
    </source>
</evidence>
<dbReference type="EMBL" id="GBRH01160554">
    <property type="protein sequence ID" value="JAE37342.1"/>
    <property type="molecule type" value="Transcribed_RNA"/>
</dbReference>
<reference evidence="2" key="1">
    <citation type="submission" date="2014-09" db="EMBL/GenBank/DDBJ databases">
        <authorList>
            <person name="Magalhaes I.L.F."/>
            <person name="Oliveira U."/>
            <person name="Santos F.R."/>
            <person name="Vidigal T.H.D.A."/>
            <person name="Brescovit A.D."/>
            <person name="Santos A.J."/>
        </authorList>
    </citation>
    <scope>NUCLEOTIDE SEQUENCE</scope>
    <source>
        <tissue evidence="2">Shoot tissue taken approximately 20 cm above the soil surface</tissue>
    </source>
</reference>
<accession>A0A0A9HKR3</accession>
<feature type="region of interest" description="Disordered" evidence="1">
    <location>
        <begin position="15"/>
        <end position="42"/>
    </location>
</feature>
<dbReference type="AlphaFoldDB" id="A0A0A9HKR3"/>
<name>A0A0A9HKR3_ARUDO</name>
<sequence length="42" mass="4699">MLSVIPRTQPLLLPLKQRSSHSPVQNPVASRASYIRSGRRIS</sequence>
<reference evidence="2" key="2">
    <citation type="journal article" date="2015" name="Data Brief">
        <title>Shoot transcriptome of the giant reed, Arundo donax.</title>
        <authorList>
            <person name="Barrero R.A."/>
            <person name="Guerrero F.D."/>
            <person name="Moolhuijzen P."/>
            <person name="Goolsby J.A."/>
            <person name="Tidwell J."/>
            <person name="Bellgard S.E."/>
            <person name="Bellgard M.I."/>
        </authorList>
    </citation>
    <scope>NUCLEOTIDE SEQUENCE</scope>
    <source>
        <tissue evidence="2">Shoot tissue taken approximately 20 cm above the soil surface</tissue>
    </source>
</reference>
<proteinExistence type="predicted"/>
<protein>
    <submittedName>
        <fullName evidence="2">Uncharacterized protein</fullName>
    </submittedName>
</protein>